<organism evidence="3 4">
    <name type="scientific">Pseudovirgaria hyperparasitica</name>
    <dbReference type="NCBI Taxonomy" id="470096"/>
    <lineage>
        <taxon>Eukaryota</taxon>
        <taxon>Fungi</taxon>
        <taxon>Dikarya</taxon>
        <taxon>Ascomycota</taxon>
        <taxon>Pezizomycotina</taxon>
        <taxon>Dothideomycetes</taxon>
        <taxon>Dothideomycetes incertae sedis</taxon>
        <taxon>Acrospermales</taxon>
        <taxon>Acrospermaceae</taxon>
        <taxon>Pseudovirgaria</taxon>
    </lineage>
</organism>
<dbReference type="PANTHER" id="PTHR33630:SF13">
    <property type="entry name" value="ACETYLXYLAN ESTERASE"/>
    <property type="match status" value="1"/>
</dbReference>
<sequence>MSRMPVNTAIMAPSAQTSTMYTTYSLIVSLLTVSSLCAPAPAATSCPDIHIFGARNTGTSQTGTQKGYGAAYPFVTDILNAYPGSTAEAIIYPANGTASLTDATYKASVRAGVANLTAQVKSFAGRCTATKLVLVGYSQGAKIIDDALCGGGDPNSGISDTAATIAQFNIKAVLLPGDDRFTPGESFHVGNATHGGFDARPADQVSCGKYDAAIQLYCDAEDEFCSNGTSLAVHNGYYKEFGSKALAFVKSRLG</sequence>
<dbReference type="SMART" id="SM01110">
    <property type="entry name" value="Cutinase"/>
    <property type="match status" value="1"/>
</dbReference>
<evidence type="ECO:0000256" key="1">
    <source>
        <dbReference type="ARBA" id="ARBA00022801"/>
    </source>
</evidence>
<dbReference type="AlphaFoldDB" id="A0A6A6WDQ5"/>
<dbReference type="GO" id="GO:0052689">
    <property type="term" value="F:carboxylic ester hydrolase activity"/>
    <property type="evidence" value="ECO:0007669"/>
    <property type="project" value="UniProtKB-ARBA"/>
</dbReference>
<dbReference type="OrthoDB" id="2586582at2759"/>
<dbReference type="RefSeq" id="XP_033602561.1">
    <property type="nucleotide sequence ID" value="XM_033740371.1"/>
</dbReference>
<protein>
    <submittedName>
        <fullName evidence="3">Alpha/beta-hydrolase</fullName>
    </submittedName>
</protein>
<keyword evidence="1 3" id="KW-0378">Hydrolase</keyword>
<dbReference type="PANTHER" id="PTHR33630">
    <property type="entry name" value="CUTINASE RV1984C-RELATED-RELATED"/>
    <property type="match status" value="1"/>
</dbReference>
<evidence type="ECO:0000313" key="3">
    <source>
        <dbReference type="EMBL" id="KAF2760110.1"/>
    </source>
</evidence>
<proteinExistence type="predicted"/>
<keyword evidence="4" id="KW-1185">Reference proteome</keyword>
<keyword evidence="2" id="KW-1015">Disulfide bond</keyword>
<reference evidence="3" key="1">
    <citation type="journal article" date="2020" name="Stud. Mycol.">
        <title>101 Dothideomycetes genomes: a test case for predicting lifestyles and emergence of pathogens.</title>
        <authorList>
            <person name="Haridas S."/>
            <person name="Albert R."/>
            <person name="Binder M."/>
            <person name="Bloem J."/>
            <person name="Labutti K."/>
            <person name="Salamov A."/>
            <person name="Andreopoulos B."/>
            <person name="Baker S."/>
            <person name="Barry K."/>
            <person name="Bills G."/>
            <person name="Bluhm B."/>
            <person name="Cannon C."/>
            <person name="Castanera R."/>
            <person name="Culley D."/>
            <person name="Daum C."/>
            <person name="Ezra D."/>
            <person name="Gonzalez J."/>
            <person name="Henrissat B."/>
            <person name="Kuo A."/>
            <person name="Liang C."/>
            <person name="Lipzen A."/>
            <person name="Lutzoni F."/>
            <person name="Magnuson J."/>
            <person name="Mondo S."/>
            <person name="Nolan M."/>
            <person name="Ohm R."/>
            <person name="Pangilinan J."/>
            <person name="Park H.-J."/>
            <person name="Ramirez L."/>
            <person name="Alfaro M."/>
            <person name="Sun H."/>
            <person name="Tritt A."/>
            <person name="Yoshinaga Y."/>
            <person name="Zwiers L.-H."/>
            <person name="Turgeon B."/>
            <person name="Goodwin S."/>
            <person name="Spatafora J."/>
            <person name="Crous P."/>
            <person name="Grigoriev I."/>
        </authorList>
    </citation>
    <scope>NUCLEOTIDE SEQUENCE</scope>
    <source>
        <strain evidence="3">CBS 121739</strain>
    </source>
</reference>
<dbReference type="InterPro" id="IPR029058">
    <property type="entry name" value="AB_hydrolase_fold"/>
</dbReference>
<accession>A0A6A6WDQ5</accession>
<gene>
    <name evidence="3" type="ORF">EJ05DRAFT_272924</name>
</gene>
<dbReference type="InterPro" id="IPR000675">
    <property type="entry name" value="Cutinase/axe"/>
</dbReference>
<dbReference type="SUPFAM" id="SSF53474">
    <property type="entry name" value="alpha/beta-Hydrolases"/>
    <property type="match status" value="1"/>
</dbReference>
<dbReference type="GeneID" id="54481425"/>
<dbReference type="EMBL" id="ML996568">
    <property type="protein sequence ID" value="KAF2760110.1"/>
    <property type="molecule type" value="Genomic_DNA"/>
</dbReference>
<evidence type="ECO:0000256" key="2">
    <source>
        <dbReference type="ARBA" id="ARBA00023157"/>
    </source>
</evidence>
<dbReference type="Pfam" id="PF01083">
    <property type="entry name" value="Cutinase"/>
    <property type="match status" value="1"/>
</dbReference>
<dbReference type="Gene3D" id="3.40.50.1820">
    <property type="entry name" value="alpha/beta hydrolase"/>
    <property type="match status" value="1"/>
</dbReference>
<name>A0A6A6WDQ5_9PEZI</name>
<dbReference type="Proteomes" id="UP000799437">
    <property type="component" value="Unassembled WGS sequence"/>
</dbReference>
<evidence type="ECO:0000313" key="4">
    <source>
        <dbReference type="Proteomes" id="UP000799437"/>
    </source>
</evidence>